<dbReference type="EMBL" id="CAJPVI010000006">
    <property type="protein sequence ID" value="CAG2137770.1"/>
    <property type="molecule type" value="Genomic_DNA"/>
</dbReference>
<name>A0ABM8TD64_9BURK</name>
<gene>
    <name evidence="1" type="ORF">LMG26411_01458</name>
</gene>
<accession>A0ABM8TD64</accession>
<evidence type="ECO:0000313" key="2">
    <source>
        <dbReference type="Proteomes" id="UP000672657"/>
    </source>
</evidence>
<proteinExistence type="predicted"/>
<evidence type="ECO:0000313" key="1">
    <source>
        <dbReference type="EMBL" id="CAG2137770.1"/>
    </source>
</evidence>
<organism evidence="1 2">
    <name type="scientific">Cupriavidus numazuensis</name>
    <dbReference type="NCBI Taxonomy" id="221992"/>
    <lineage>
        <taxon>Bacteria</taxon>
        <taxon>Pseudomonadati</taxon>
        <taxon>Pseudomonadota</taxon>
        <taxon>Betaproteobacteria</taxon>
        <taxon>Burkholderiales</taxon>
        <taxon>Burkholderiaceae</taxon>
        <taxon>Cupriavidus</taxon>
    </lineage>
</organism>
<dbReference type="RefSeq" id="WP_211952611.1">
    <property type="nucleotide sequence ID" value="NZ_CAJPVI010000006.1"/>
</dbReference>
<comment type="caution">
    <text evidence="1">The sequence shown here is derived from an EMBL/GenBank/DDBJ whole genome shotgun (WGS) entry which is preliminary data.</text>
</comment>
<sequence>MGFLQWIRRRGDTPRRRDDQELAGLTERLTALSPRLRLVPHYEKRLASRLATALEAIRPTVTSLPAPREASEAAWATDPHIHAYFGTPADVPRAFSRCPDLREFFERTPEADHAYAVLGMAMNERRTLGVALEGDVMRADVPQTLVSFTDHQVRICADSDAGLRAEILLRMLDQLAIEAIAQFAAGKGRRDTLEREITLLKAQLKLYERQGTGLRSMVGGAMADASAIQAVKDEIASNDSELAALGHGGDTLERQLECLGEVLADAANRMHVDSRTVRLSQVNVLLSADSTVPGEDLELLCAHVPGDPPLVRWFSLVRYARADMLSQATLLDEAARML</sequence>
<keyword evidence="2" id="KW-1185">Reference proteome</keyword>
<reference evidence="1 2" key="1">
    <citation type="submission" date="2021-03" db="EMBL/GenBank/DDBJ databases">
        <authorList>
            <person name="Peeters C."/>
        </authorList>
    </citation>
    <scope>NUCLEOTIDE SEQUENCE [LARGE SCALE GENOMIC DNA]</scope>
    <source>
        <strain evidence="1 2">LMG 26411</strain>
    </source>
</reference>
<protein>
    <submittedName>
        <fullName evidence="1">Uncharacterized protein</fullName>
    </submittedName>
</protein>
<dbReference type="Proteomes" id="UP000672657">
    <property type="component" value="Unassembled WGS sequence"/>
</dbReference>